<evidence type="ECO:0000313" key="3">
    <source>
        <dbReference type="Proteomes" id="UP001341840"/>
    </source>
</evidence>
<dbReference type="EMBL" id="JASCZI010090825">
    <property type="protein sequence ID" value="MED6146895.1"/>
    <property type="molecule type" value="Genomic_DNA"/>
</dbReference>
<organism evidence="2 3">
    <name type="scientific">Stylosanthes scabra</name>
    <dbReference type="NCBI Taxonomy" id="79078"/>
    <lineage>
        <taxon>Eukaryota</taxon>
        <taxon>Viridiplantae</taxon>
        <taxon>Streptophyta</taxon>
        <taxon>Embryophyta</taxon>
        <taxon>Tracheophyta</taxon>
        <taxon>Spermatophyta</taxon>
        <taxon>Magnoliopsida</taxon>
        <taxon>eudicotyledons</taxon>
        <taxon>Gunneridae</taxon>
        <taxon>Pentapetalae</taxon>
        <taxon>rosids</taxon>
        <taxon>fabids</taxon>
        <taxon>Fabales</taxon>
        <taxon>Fabaceae</taxon>
        <taxon>Papilionoideae</taxon>
        <taxon>50 kb inversion clade</taxon>
        <taxon>dalbergioids sensu lato</taxon>
        <taxon>Dalbergieae</taxon>
        <taxon>Pterocarpus clade</taxon>
        <taxon>Stylosanthes</taxon>
    </lineage>
</organism>
<evidence type="ECO:0000256" key="1">
    <source>
        <dbReference type="SAM" id="MobiDB-lite"/>
    </source>
</evidence>
<proteinExistence type="predicted"/>
<name>A0ABU6TDW5_9FABA</name>
<feature type="compositionally biased region" description="Low complexity" evidence="1">
    <location>
        <begin position="92"/>
        <end position="103"/>
    </location>
</feature>
<accession>A0ABU6TDW5</accession>
<comment type="caution">
    <text evidence="2">The sequence shown here is derived from an EMBL/GenBank/DDBJ whole genome shotgun (WGS) entry which is preliminary data.</text>
</comment>
<evidence type="ECO:0000313" key="2">
    <source>
        <dbReference type="EMBL" id="MED6146895.1"/>
    </source>
</evidence>
<reference evidence="2 3" key="1">
    <citation type="journal article" date="2023" name="Plants (Basel)">
        <title>Bridging the Gap: Combining Genomics and Transcriptomics Approaches to Understand Stylosanthes scabra, an Orphan Legume from the Brazilian Caatinga.</title>
        <authorList>
            <person name="Ferreira-Neto J.R.C."/>
            <person name="da Silva M.D."/>
            <person name="Binneck E."/>
            <person name="de Melo N.F."/>
            <person name="da Silva R.H."/>
            <person name="de Melo A.L.T.M."/>
            <person name="Pandolfi V."/>
            <person name="Bustamante F.O."/>
            <person name="Brasileiro-Vidal A.C."/>
            <person name="Benko-Iseppon A.M."/>
        </authorList>
    </citation>
    <scope>NUCLEOTIDE SEQUENCE [LARGE SCALE GENOMIC DNA]</scope>
    <source>
        <tissue evidence="2">Leaves</tissue>
    </source>
</reference>
<feature type="compositionally biased region" description="Polar residues" evidence="1">
    <location>
        <begin position="77"/>
        <end position="90"/>
    </location>
</feature>
<gene>
    <name evidence="2" type="ORF">PIB30_039051</name>
</gene>
<feature type="region of interest" description="Disordered" evidence="1">
    <location>
        <begin position="35"/>
        <end position="103"/>
    </location>
</feature>
<feature type="compositionally biased region" description="Low complexity" evidence="1">
    <location>
        <begin position="35"/>
        <end position="50"/>
    </location>
</feature>
<sequence>MTVRCQGSYSCCCYVGITNLQAKETLASTSLNHKTLTTPFTLPPAAAVDPGRGRRPRRASPSHKSRVGRLQRLSPCSHRTATTQPNSNAAQPPRFSPSLPSLSVRRYRLTGKFHMPILHN</sequence>
<protein>
    <submittedName>
        <fullName evidence="2">Uncharacterized protein</fullName>
    </submittedName>
</protein>
<dbReference type="Proteomes" id="UP001341840">
    <property type="component" value="Unassembled WGS sequence"/>
</dbReference>
<keyword evidence="3" id="KW-1185">Reference proteome</keyword>
<feature type="compositionally biased region" description="Basic residues" evidence="1">
    <location>
        <begin position="53"/>
        <end position="69"/>
    </location>
</feature>